<dbReference type="EMBL" id="MDER01000032">
    <property type="protein sequence ID" value="ODP29038.1"/>
    <property type="molecule type" value="Genomic_DNA"/>
</dbReference>
<dbReference type="Proteomes" id="UP000094578">
    <property type="component" value="Unassembled WGS sequence"/>
</dbReference>
<dbReference type="GO" id="GO:0047617">
    <property type="term" value="F:fatty acyl-CoA hydrolase activity"/>
    <property type="evidence" value="ECO:0007669"/>
    <property type="project" value="TreeGrafter"/>
</dbReference>
<gene>
    <name evidence="3" type="primary">ybgC</name>
    <name evidence="3" type="ORF">PTI45_01547</name>
</gene>
<name>A0A1E3L5J7_9BACL</name>
<proteinExistence type="inferred from homology"/>
<sequence length="173" mass="20115">MMAKERLNLPSDWHGIAFRVRYQENDPMGVVYHTNYLNWFELGRTEMIRDLGFRYRDMEAAGLLLPLIDASLSYGHPARYDDRVAIYTRITEFSKLRIDYEYKIHLLDEHDTAVGDSSSAGERPIFKRDAELPGTPLTSGSTRHVWVNKDFKPVRLDKQVPALYYALVESLQM</sequence>
<dbReference type="STRING" id="1886670.PTI45_01547"/>
<accession>A0A1E3L5J7</accession>
<dbReference type="CDD" id="cd00586">
    <property type="entry name" value="4HBT"/>
    <property type="match status" value="1"/>
</dbReference>
<evidence type="ECO:0000256" key="1">
    <source>
        <dbReference type="ARBA" id="ARBA00005953"/>
    </source>
</evidence>
<dbReference type="EC" id="3.1.2.-" evidence="3"/>
<comment type="caution">
    <text evidence="3">The sequence shown here is derived from an EMBL/GenBank/DDBJ whole genome shotgun (WGS) entry which is preliminary data.</text>
</comment>
<protein>
    <submittedName>
        <fullName evidence="3">Putative acyl-CoA thioesterase YneP</fullName>
        <ecNumber evidence="3">3.1.2.-</ecNumber>
    </submittedName>
</protein>
<dbReference type="NCBIfam" id="TIGR00051">
    <property type="entry name" value="YbgC/FadM family acyl-CoA thioesterase"/>
    <property type="match status" value="1"/>
</dbReference>
<evidence type="ECO:0000256" key="2">
    <source>
        <dbReference type="ARBA" id="ARBA00022801"/>
    </source>
</evidence>
<keyword evidence="2 3" id="KW-0378">Hydrolase</keyword>
<dbReference type="InterPro" id="IPR029069">
    <property type="entry name" value="HotDog_dom_sf"/>
</dbReference>
<evidence type="ECO:0000313" key="4">
    <source>
        <dbReference type="Proteomes" id="UP000094578"/>
    </source>
</evidence>
<reference evidence="3 4" key="1">
    <citation type="submission" date="2016-08" db="EMBL/GenBank/DDBJ databases">
        <title>Genome sequencing of Paenibacillus sp. TI45-13ar, isolated from Korean traditional nuruk.</title>
        <authorList>
            <person name="Kim S.-J."/>
        </authorList>
    </citation>
    <scope>NUCLEOTIDE SEQUENCE [LARGE SCALE GENOMIC DNA]</scope>
    <source>
        <strain evidence="3 4">TI45-13ar</strain>
    </source>
</reference>
<dbReference type="PIRSF" id="PIRSF003230">
    <property type="entry name" value="YbgC"/>
    <property type="match status" value="1"/>
</dbReference>
<dbReference type="AlphaFoldDB" id="A0A1E3L5J7"/>
<dbReference type="SUPFAM" id="SSF54637">
    <property type="entry name" value="Thioesterase/thiol ester dehydrase-isomerase"/>
    <property type="match status" value="1"/>
</dbReference>
<dbReference type="PATRIC" id="fig|1886670.3.peg.1576"/>
<evidence type="ECO:0000313" key="3">
    <source>
        <dbReference type="EMBL" id="ODP29038.1"/>
    </source>
</evidence>
<keyword evidence="4" id="KW-1185">Reference proteome</keyword>
<dbReference type="InterPro" id="IPR006684">
    <property type="entry name" value="YbgC/YbaW"/>
</dbReference>
<dbReference type="PANTHER" id="PTHR31793">
    <property type="entry name" value="4-HYDROXYBENZOYL-COA THIOESTERASE FAMILY MEMBER"/>
    <property type="match status" value="1"/>
</dbReference>
<comment type="similarity">
    <text evidence="1">Belongs to the 4-hydroxybenzoyl-CoA thioesterase family.</text>
</comment>
<dbReference type="InterPro" id="IPR050563">
    <property type="entry name" value="4-hydroxybenzoyl-CoA_TE"/>
</dbReference>
<dbReference type="PANTHER" id="PTHR31793:SF27">
    <property type="entry name" value="NOVEL THIOESTERASE SUPERFAMILY DOMAIN AND SAPOSIN A-TYPE DOMAIN CONTAINING PROTEIN (0610012H03RIK)"/>
    <property type="match status" value="1"/>
</dbReference>
<organism evidence="3 4">
    <name type="scientific">Paenibacillus nuruki</name>
    <dbReference type="NCBI Taxonomy" id="1886670"/>
    <lineage>
        <taxon>Bacteria</taxon>
        <taxon>Bacillati</taxon>
        <taxon>Bacillota</taxon>
        <taxon>Bacilli</taxon>
        <taxon>Bacillales</taxon>
        <taxon>Paenibacillaceae</taxon>
        <taxon>Paenibacillus</taxon>
    </lineage>
</organism>
<dbReference type="Pfam" id="PF13279">
    <property type="entry name" value="4HBT_2"/>
    <property type="match status" value="1"/>
</dbReference>
<dbReference type="Gene3D" id="3.10.129.10">
    <property type="entry name" value="Hotdog Thioesterase"/>
    <property type="match status" value="1"/>
</dbReference>